<dbReference type="PROSITE" id="PS51257">
    <property type="entry name" value="PROKAR_LIPOPROTEIN"/>
    <property type="match status" value="1"/>
</dbReference>
<dbReference type="PANTHER" id="PTHR42953:SF8">
    <property type="entry name" value="ZINT DOMAIN-CONTAINING PROTEIN"/>
    <property type="match status" value="1"/>
</dbReference>
<evidence type="ECO:0000256" key="4">
    <source>
        <dbReference type="SAM" id="Coils"/>
    </source>
</evidence>
<sequence>MKQIVKSAFLLALIIFAGCSILINKVSAADRPQVLTTFYPVYFMVQSIAGEEADVTMLLPSNQDVHSYDLSARDAVMVQESDLFVYQDDEMEIFVQELASIVDPAKTRLVESTKGLDLLEGEGGAHQEAHGGDHQHEIDPHTWLDPMLYAQQSENIMKALVEIDPDNAKKYEENYNELLENLKMLDKDYQEKLKELSNRTIVVQHGAFAYLANAYGLEQMAIAGLSSEQEPSAQQLGEMQKLLLEKNISVIYVDPALDSKIAETVASAAQVDLLPLRTIEIVTEEERKAGEDYFSIMRSNLDQLTKN</sequence>
<keyword evidence="6" id="KW-1185">Reference proteome</keyword>
<dbReference type="SUPFAM" id="SSF53807">
    <property type="entry name" value="Helical backbone' metal receptor"/>
    <property type="match status" value="1"/>
</dbReference>
<dbReference type="InterPro" id="IPR006128">
    <property type="entry name" value="Lipoprotein_PsaA-like"/>
</dbReference>
<name>A0ABS0LSF5_9LACT</name>
<dbReference type="PRINTS" id="PR00690">
    <property type="entry name" value="ADHESNFAMILY"/>
</dbReference>
<dbReference type="EMBL" id="JACBXQ010000006">
    <property type="protein sequence ID" value="MBG9987095.1"/>
    <property type="molecule type" value="Genomic_DNA"/>
</dbReference>
<comment type="similarity">
    <text evidence="3">Belongs to the bacterial solute-binding protein 9 family.</text>
</comment>
<evidence type="ECO:0000313" key="6">
    <source>
        <dbReference type="Proteomes" id="UP000721415"/>
    </source>
</evidence>
<accession>A0ABS0LSF5</accession>
<dbReference type="InterPro" id="IPR006127">
    <property type="entry name" value="ZnuA-like"/>
</dbReference>
<evidence type="ECO:0000256" key="2">
    <source>
        <dbReference type="ARBA" id="ARBA00022729"/>
    </source>
</evidence>
<evidence type="ECO:0000256" key="1">
    <source>
        <dbReference type="ARBA" id="ARBA00022448"/>
    </source>
</evidence>
<comment type="caution">
    <text evidence="5">The sequence shown here is derived from an EMBL/GenBank/DDBJ whole genome shotgun (WGS) entry which is preliminary data.</text>
</comment>
<dbReference type="InterPro" id="IPR006129">
    <property type="entry name" value="AdhesinB"/>
</dbReference>
<dbReference type="Gene3D" id="3.40.50.1980">
    <property type="entry name" value="Nitrogenase molybdenum iron protein domain"/>
    <property type="match status" value="2"/>
</dbReference>
<keyword evidence="1 3" id="KW-0813">Transport</keyword>
<dbReference type="PANTHER" id="PTHR42953">
    <property type="entry name" value="HIGH-AFFINITY ZINC UPTAKE SYSTEM PROTEIN ZNUA-RELATED"/>
    <property type="match status" value="1"/>
</dbReference>
<protein>
    <submittedName>
        <fullName evidence="5">Zinc ABC transporter substrate-binding protein</fullName>
    </submittedName>
</protein>
<organism evidence="5 6">
    <name type="scientific">Facklamia lactis</name>
    <dbReference type="NCBI Taxonomy" id="2749967"/>
    <lineage>
        <taxon>Bacteria</taxon>
        <taxon>Bacillati</taxon>
        <taxon>Bacillota</taxon>
        <taxon>Bacilli</taxon>
        <taxon>Lactobacillales</taxon>
        <taxon>Aerococcaceae</taxon>
        <taxon>Facklamia</taxon>
    </lineage>
</organism>
<dbReference type="Proteomes" id="UP000721415">
    <property type="component" value="Unassembled WGS sequence"/>
</dbReference>
<gene>
    <name evidence="5" type="ORF">HZY91_09465</name>
</gene>
<keyword evidence="2" id="KW-0732">Signal</keyword>
<evidence type="ECO:0000256" key="3">
    <source>
        <dbReference type="RuleBase" id="RU003512"/>
    </source>
</evidence>
<reference evidence="5 6" key="1">
    <citation type="submission" date="2020-07" db="EMBL/GenBank/DDBJ databases">
        <title>Facklamia lactis sp. nov., isolated from raw milk.</title>
        <authorList>
            <person name="Doll E.V."/>
            <person name="Huptas C."/>
            <person name="Staib L."/>
            <person name="Wenning M."/>
            <person name="Scherer S."/>
        </authorList>
    </citation>
    <scope>NUCLEOTIDE SEQUENCE [LARGE SCALE GENOMIC DNA]</scope>
    <source>
        <strain evidence="5 6">DSM 111018</strain>
    </source>
</reference>
<dbReference type="PRINTS" id="PR00691">
    <property type="entry name" value="ADHESINB"/>
</dbReference>
<keyword evidence="4" id="KW-0175">Coiled coil</keyword>
<dbReference type="Pfam" id="PF01297">
    <property type="entry name" value="ZnuA"/>
    <property type="match status" value="1"/>
</dbReference>
<proteinExistence type="inferred from homology"/>
<dbReference type="RefSeq" id="WP_197116018.1">
    <property type="nucleotide sequence ID" value="NZ_JACBXQ010000006.1"/>
</dbReference>
<dbReference type="InterPro" id="IPR050492">
    <property type="entry name" value="Bact_metal-bind_prot9"/>
</dbReference>
<evidence type="ECO:0000313" key="5">
    <source>
        <dbReference type="EMBL" id="MBG9987095.1"/>
    </source>
</evidence>
<feature type="coiled-coil region" evidence="4">
    <location>
        <begin position="168"/>
        <end position="199"/>
    </location>
</feature>